<organism evidence="1 2">
    <name type="scientific">Apodospora peruviana</name>
    <dbReference type="NCBI Taxonomy" id="516989"/>
    <lineage>
        <taxon>Eukaryota</taxon>
        <taxon>Fungi</taxon>
        <taxon>Dikarya</taxon>
        <taxon>Ascomycota</taxon>
        <taxon>Pezizomycotina</taxon>
        <taxon>Sordariomycetes</taxon>
        <taxon>Sordariomycetidae</taxon>
        <taxon>Sordariales</taxon>
        <taxon>Lasiosphaeriaceae</taxon>
        <taxon>Apodospora</taxon>
    </lineage>
</organism>
<evidence type="ECO:0000313" key="2">
    <source>
        <dbReference type="Proteomes" id="UP001283341"/>
    </source>
</evidence>
<evidence type="ECO:0000313" key="1">
    <source>
        <dbReference type="EMBL" id="KAK3323048.1"/>
    </source>
</evidence>
<proteinExistence type="predicted"/>
<sequence>MLRDSDQDKEDALCQRLLLLGVKWFDSDQRWYFILDLMDDDDTYVMLMDNEEPRPTAMERRWLAVAYPDGRGPETGEGLWVVEFDTILLGVIEEKDNLVP</sequence>
<protein>
    <submittedName>
        <fullName evidence="1">Uncharacterized protein</fullName>
    </submittedName>
</protein>
<keyword evidence="2" id="KW-1185">Reference proteome</keyword>
<gene>
    <name evidence="1" type="ORF">B0H66DRAFT_555711</name>
</gene>
<reference evidence="1" key="2">
    <citation type="submission" date="2023-06" db="EMBL/GenBank/DDBJ databases">
        <authorList>
            <consortium name="Lawrence Berkeley National Laboratory"/>
            <person name="Haridas S."/>
            <person name="Hensen N."/>
            <person name="Bonometti L."/>
            <person name="Westerberg I."/>
            <person name="Brannstrom I.O."/>
            <person name="Guillou S."/>
            <person name="Cros-Aarteil S."/>
            <person name="Calhoun S."/>
            <person name="Kuo A."/>
            <person name="Mondo S."/>
            <person name="Pangilinan J."/>
            <person name="Riley R."/>
            <person name="Labutti K."/>
            <person name="Andreopoulos B."/>
            <person name="Lipzen A."/>
            <person name="Chen C."/>
            <person name="Yanf M."/>
            <person name="Daum C."/>
            <person name="Ng V."/>
            <person name="Clum A."/>
            <person name="Steindorff A."/>
            <person name="Ohm R."/>
            <person name="Martin F."/>
            <person name="Silar P."/>
            <person name="Natvig D."/>
            <person name="Lalanne C."/>
            <person name="Gautier V."/>
            <person name="Ament-Velasquez S.L."/>
            <person name="Kruys A."/>
            <person name="Hutchinson M.I."/>
            <person name="Powell A.J."/>
            <person name="Barry K."/>
            <person name="Miller A.N."/>
            <person name="Grigoriev I.V."/>
            <person name="Debuchy R."/>
            <person name="Gladieux P."/>
            <person name="Thoren M.H."/>
            <person name="Johannesson H."/>
        </authorList>
    </citation>
    <scope>NUCLEOTIDE SEQUENCE</scope>
    <source>
        <strain evidence="1">CBS 118394</strain>
    </source>
</reference>
<dbReference type="EMBL" id="JAUEDM010000003">
    <property type="protein sequence ID" value="KAK3323048.1"/>
    <property type="molecule type" value="Genomic_DNA"/>
</dbReference>
<accession>A0AAE0IDP2</accession>
<reference evidence="1" key="1">
    <citation type="journal article" date="2023" name="Mol. Phylogenet. Evol.">
        <title>Genome-scale phylogeny and comparative genomics of the fungal order Sordariales.</title>
        <authorList>
            <person name="Hensen N."/>
            <person name="Bonometti L."/>
            <person name="Westerberg I."/>
            <person name="Brannstrom I.O."/>
            <person name="Guillou S."/>
            <person name="Cros-Aarteil S."/>
            <person name="Calhoun S."/>
            <person name="Haridas S."/>
            <person name="Kuo A."/>
            <person name="Mondo S."/>
            <person name="Pangilinan J."/>
            <person name="Riley R."/>
            <person name="LaButti K."/>
            <person name="Andreopoulos B."/>
            <person name="Lipzen A."/>
            <person name="Chen C."/>
            <person name="Yan M."/>
            <person name="Daum C."/>
            <person name="Ng V."/>
            <person name="Clum A."/>
            <person name="Steindorff A."/>
            <person name="Ohm R.A."/>
            <person name="Martin F."/>
            <person name="Silar P."/>
            <person name="Natvig D.O."/>
            <person name="Lalanne C."/>
            <person name="Gautier V."/>
            <person name="Ament-Velasquez S.L."/>
            <person name="Kruys A."/>
            <person name="Hutchinson M.I."/>
            <person name="Powell A.J."/>
            <person name="Barry K."/>
            <person name="Miller A.N."/>
            <person name="Grigoriev I.V."/>
            <person name="Debuchy R."/>
            <person name="Gladieux P."/>
            <person name="Hiltunen Thoren M."/>
            <person name="Johannesson H."/>
        </authorList>
    </citation>
    <scope>NUCLEOTIDE SEQUENCE</scope>
    <source>
        <strain evidence="1">CBS 118394</strain>
    </source>
</reference>
<name>A0AAE0IDP2_9PEZI</name>
<dbReference type="AlphaFoldDB" id="A0AAE0IDP2"/>
<dbReference type="Proteomes" id="UP001283341">
    <property type="component" value="Unassembled WGS sequence"/>
</dbReference>
<comment type="caution">
    <text evidence="1">The sequence shown here is derived from an EMBL/GenBank/DDBJ whole genome shotgun (WGS) entry which is preliminary data.</text>
</comment>